<evidence type="ECO:0000256" key="2">
    <source>
        <dbReference type="ARBA" id="ARBA00022723"/>
    </source>
</evidence>
<proteinExistence type="inferred from homology"/>
<dbReference type="Proteomes" id="UP000290289">
    <property type="component" value="Chromosome 14"/>
</dbReference>
<dbReference type="AlphaFoldDB" id="A0A498I3A1"/>
<comment type="caution">
    <text evidence="5">The sequence shown here is derived from an EMBL/GenBank/DDBJ whole genome shotgun (WGS) entry which is preliminary data.</text>
</comment>
<gene>
    <name evidence="5" type="ORF">DVH24_039997</name>
</gene>
<dbReference type="Gene3D" id="3.20.20.60">
    <property type="entry name" value="Phosphoenolpyruvate-binding domains"/>
    <property type="match status" value="1"/>
</dbReference>
<dbReference type="PANTHER" id="PTHR11215">
    <property type="entry name" value="METAL DEPENDENT HYDROLASE - RELATED"/>
    <property type="match status" value="1"/>
</dbReference>
<dbReference type="InterPro" id="IPR005000">
    <property type="entry name" value="Aldolase/citrate-lyase_domain"/>
</dbReference>
<dbReference type="STRING" id="3750.A0A498I3A1"/>
<dbReference type="InterPro" id="IPR040442">
    <property type="entry name" value="Pyrv_kinase-like_dom_sf"/>
</dbReference>
<comment type="similarity">
    <text evidence="1">Belongs to the MYG1 family.</text>
</comment>
<feature type="compositionally biased region" description="Acidic residues" evidence="3">
    <location>
        <begin position="706"/>
        <end position="716"/>
    </location>
</feature>
<dbReference type="Pfam" id="PF03690">
    <property type="entry name" value="MYG1_exonuc"/>
    <property type="match status" value="1"/>
</dbReference>
<dbReference type="Pfam" id="PF03328">
    <property type="entry name" value="HpcH_HpaI"/>
    <property type="match status" value="1"/>
</dbReference>
<organism evidence="5 6">
    <name type="scientific">Malus domestica</name>
    <name type="common">Apple</name>
    <name type="synonym">Pyrus malus</name>
    <dbReference type="NCBI Taxonomy" id="3750"/>
    <lineage>
        <taxon>Eukaryota</taxon>
        <taxon>Viridiplantae</taxon>
        <taxon>Streptophyta</taxon>
        <taxon>Embryophyta</taxon>
        <taxon>Tracheophyta</taxon>
        <taxon>Spermatophyta</taxon>
        <taxon>Magnoliopsida</taxon>
        <taxon>eudicotyledons</taxon>
        <taxon>Gunneridae</taxon>
        <taxon>Pentapetalae</taxon>
        <taxon>rosids</taxon>
        <taxon>fabids</taxon>
        <taxon>Rosales</taxon>
        <taxon>Rosaceae</taxon>
        <taxon>Amygdaloideae</taxon>
        <taxon>Maleae</taxon>
        <taxon>Malus</taxon>
    </lineage>
</organism>
<protein>
    <recommendedName>
        <fullName evidence="4">HpcH/HpaI aldolase/citrate lyase domain-containing protein</fullName>
    </recommendedName>
</protein>
<evidence type="ECO:0000313" key="5">
    <source>
        <dbReference type="EMBL" id="RXH78026.1"/>
    </source>
</evidence>
<dbReference type="InterPro" id="IPR003226">
    <property type="entry name" value="MYG1_exonuclease"/>
</dbReference>
<keyword evidence="2" id="KW-0479">Metal-binding</keyword>
<evidence type="ECO:0000259" key="4">
    <source>
        <dbReference type="Pfam" id="PF03328"/>
    </source>
</evidence>
<dbReference type="EMBL" id="RDQH01000340">
    <property type="protein sequence ID" value="RXH78026.1"/>
    <property type="molecule type" value="Genomic_DNA"/>
</dbReference>
<dbReference type="GO" id="GO:0005634">
    <property type="term" value="C:nucleus"/>
    <property type="evidence" value="ECO:0007669"/>
    <property type="project" value="TreeGrafter"/>
</dbReference>
<sequence>MLPLVGRGFKHTLPFVFPAYHHRLHLHLSRSLMAAATSPKRVGTHNGSFHCDEALGCFMIRLTDKFSNAEIVRTRDPQVLEVLDAVLDVGGVYDSSRDRYDHHQKGFEEVFGHGFKTKLSSAGLVYKHFGKEIIAKELQVDEGHLDVHRLFLAVYKSFMEAIDAVDNGINRYDTDQPPRYVNNTHLSSRVGRLNLDWIDPDQSSEKENEAFQRAMELAGSEFLSSVRFHAKSWLPARSIVMECLLARWSVDPSGEIMVLNRFCPWKLHLFELEEEMKIEPPIKYVLYQDDRSKHWRVQAVAVTPDRFESRKALASQWRGLRDEELSKETGIPGCVFVHMSGFIGGNQSYEGALAMAKGMRAFSHKPKHQPAAMATLTYPAAAAIRTTKSSLRKPFSIIPIKPNAISPLKPLNLTSKPATLSIKSTASSDHSSTATTTITTTTTTSSLTLKSRLQNGQTLYGLFLLSFSPTLAEIAGLSGYDFVVVDMEHGPGGIPEALSCLHALAATQTPAILRLPETSATWAKKALDLGPQGIMFPMIESSKAAKKAVSYCRFPPAGVRGSAHTVVRASNYGIDEGYLSNYEDQLLIMCQVESEEGVKHAEDIAAVDGVDCIQMGPLDLSASMGYLWDPANKKVRKMMEKAEKAVLGSDPKGGGAYLAGFAMPHDGPRDLGTRGYHMVSGAVDVGLFRSAAVEDVKRFKMSLMDGADDEREDEKDADEKYWSE</sequence>
<name>A0A498I3A1_MALDO</name>
<feature type="domain" description="HpcH/HpaI aldolase/citrate lyase" evidence="4">
    <location>
        <begin position="460"/>
        <end position="690"/>
    </location>
</feature>
<evidence type="ECO:0000256" key="1">
    <source>
        <dbReference type="ARBA" id="ARBA00010105"/>
    </source>
</evidence>
<dbReference type="GO" id="GO:0005737">
    <property type="term" value="C:cytoplasm"/>
    <property type="evidence" value="ECO:0007669"/>
    <property type="project" value="TreeGrafter"/>
</dbReference>
<feature type="region of interest" description="Disordered" evidence="3">
    <location>
        <begin position="703"/>
        <end position="724"/>
    </location>
</feature>
<keyword evidence="6" id="KW-1185">Reference proteome</keyword>
<evidence type="ECO:0000313" key="6">
    <source>
        <dbReference type="Proteomes" id="UP000290289"/>
    </source>
</evidence>
<dbReference type="SUPFAM" id="SSF51621">
    <property type="entry name" value="Phosphoenolpyruvate/pyruvate domain"/>
    <property type="match status" value="1"/>
</dbReference>
<reference evidence="5 6" key="1">
    <citation type="submission" date="2018-10" db="EMBL/GenBank/DDBJ databases">
        <title>A high-quality apple genome assembly.</title>
        <authorList>
            <person name="Hu J."/>
        </authorList>
    </citation>
    <scope>NUCLEOTIDE SEQUENCE [LARGE SCALE GENOMIC DNA]</scope>
    <source>
        <strain evidence="6">cv. HFTH1</strain>
        <tissue evidence="5">Young leaf</tissue>
    </source>
</reference>
<dbReference type="InterPro" id="IPR015813">
    <property type="entry name" value="Pyrv/PenolPyrv_kinase-like_dom"/>
</dbReference>
<dbReference type="GO" id="GO:0003824">
    <property type="term" value="F:catalytic activity"/>
    <property type="evidence" value="ECO:0007669"/>
    <property type="project" value="InterPro"/>
</dbReference>
<evidence type="ECO:0000256" key="3">
    <source>
        <dbReference type="SAM" id="MobiDB-lite"/>
    </source>
</evidence>
<dbReference type="PANTHER" id="PTHR11215:SF1">
    <property type="entry name" value="MYG1 EXONUCLEASE"/>
    <property type="match status" value="1"/>
</dbReference>
<dbReference type="GO" id="GO:0046872">
    <property type="term" value="F:metal ion binding"/>
    <property type="evidence" value="ECO:0007669"/>
    <property type="project" value="UniProtKB-KW"/>
</dbReference>
<dbReference type="FunFam" id="3.20.20.60:FF:000028">
    <property type="entry name" value="2-keto-3-deoxy-L-rhamnonate aldolase-like"/>
    <property type="match status" value="1"/>
</dbReference>
<accession>A0A498I3A1</accession>